<dbReference type="PANTHER" id="PTHR42709:SF6">
    <property type="entry name" value="UNDECAPRENYL PHOSPHATE TRANSPORTER A"/>
    <property type="match status" value="1"/>
</dbReference>
<keyword evidence="4 6" id="KW-1133">Transmembrane helix</keyword>
<comment type="subcellular location">
    <subcellularLocation>
        <location evidence="1">Cell membrane</location>
        <topology evidence="1">Multi-pass membrane protein</topology>
    </subcellularLocation>
</comment>
<dbReference type="RefSeq" id="WP_238858413.1">
    <property type="nucleotide sequence ID" value="NZ_FOFG01000018.1"/>
</dbReference>
<evidence type="ECO:0000313" key="9">
    <source>
        <dbReference type="Proteomes" id="UP000199647"/>
    </source>
</evidence>
<dbReference type="AlphaFoldDB" id="A0A1H9P2N5"/>
<reference evidence="8 9" key="1">
    <citation type="submission" date="2016-10" db="EMBL/GenBank/DDBJ databases">
        <authorList>
            <person name="de Groot N.N."/>
        </authorList>
    </citation>
    <scope>NUCLEOTIDE SEQUENCE [LARGE SCALE GENOMIC DNA]</scope>
    <source>
        <strain evidence="8 9">A52C2</strain>
    </source>
</reference>
<dbReference type="GO" id="GO:0005886">
    <property type="term" value="C:plasma membrane"/>
    <property type="evidence" value="ECO:0007669"/>
    <property type="project" value="UniProtKB-SubCell"/>
</dbReference>
<dbReference type="PANTHER" id="PTHR42709">
    <property type="entry name" value="ALKALINE PHOSPHATASE LIKE PROTEIN"/>
    <property type="match status" value="1"/>
</dbReference>
<keyword evidence="2" id="KW-1003">Cell membrane</keyword>
<protein>
    <submittedName>
        <fullName evidence="8">Membrane protein DedA, SNARE-associated domain</fullName>
    </submittedName>
</protein>
<dbReference type="Proteomes" id="UP000199647">
    <property type="component" value="Unassembled WGS sequence"/>
</dbReference>
<evidence type="ECO:0000256" key="6">
    <source>
        <dbReference type="SAM" id="Phobius"/>
    </source>
</evidence>
<dbReference type="Pfam" id="PF09335">
    <property type="entry name" value="VTT_dom"/>
    <property type="match status" value="1"/>
</dbReference>
<accession>A0A1H9P2N5</accession>
<feature type="transmembrane region" description="Helical" evidence="6">
    <location>
        <begin position="54"/>
        <end position="74"/>
    </location>
</feature>
<evidence type="ECO:0000256" key="5">
    <source>
        <dbReference type="ARBA" id="ARBA00023136"/>
    </source>
</evidence>
<feature type="transmembrane region" description="Helical" evidence="6">
    <location>
        <begin position="14"/>
        <end position="33"/>
    </location>
</feature>
<dbReference type="STRING" id="1855383.SAMN05216548_11839"/>
<gene>
    <name evidence="8" type="ORF">SAMN05216548_11839</name>
</gene>
<evidence type="ECO:0000256" key="2">
    <source>
        <dbReference type="ARBA" id="ARBA00022475"/>
    </source>
</evidence>
<proteinExistence type="predicted"/>
<evidence type="ECO:0000256" key="4">
    <source>
        <dbReference type="ARBA" id="ARBA00022989"/>
    </source>
</evidence>
<dbReference type="InterPro" id="IPR051311">
    <property type="entry name" value="DedA_domain"/>
</dbReference>
<organism evidence="8 9">
    <name type="scientific">Faunimonas pinastri</name>
    <dbReference type="NCBI Taxonomy" id="1855383"/>
    <lineage>
        <taxon>Bacteria</taxon>
        <taxon>Pseudomonadati</taxon>
        <taxon>Pseudomonadota</taxon>
        <taxon>Alphaproteobacteria</taxon>
        <taxon>Hyphomicrobiales</taxon>
        <taxon>Afifellaceae</taxon>
        <taxon>Faunimonas</taxon>
    </lineage>
</organism>
<keyword evidence="5 6" id="KW-0472">Membrane</keyword>
<evidence type="ECO:0000313" key="8">
    <source>
        <dbReference type="EMBL" id="SER42486.1"/>
    </source>
</evidence>
<name>A0A1H9P2N5_9HYPH</name>
<sequence length="224" mass="24109">MLDHQAIIDLIGHYGLWLVFGFILLESIGLPLPGETALIAASLFAGSTHQISPVSVIITAALAGALGGSIAHWIGKRVGLPVLARYGSYIHLPPKRLKVGRYLFAEYGNAIVFVGRFVIILRAIVGLLAGANQMSWQRFGLANLVASIVWACLYGIGCYYLGAQINRYGSPVAIGLLVLALLIISASLWFFRRHEKQLEVKAEAAFPGPLVAEKPVGGRRPVNP</sequence>
<feature type="transmembrane region" description="Helical" evidence="6">
    <location>
        <begin position="107"/>
        <end position="129"/>
    </location>
</feature>
<keyword evidence="9" id="KW-1185">Reference proteome</keyword>
<feature type="transmembrane region" description="Helical" evidence="6">
    <location>
        <begin position="168"/>
        <end position="191"/>
    </location>
</feature>
<evidence type="ECO:0000259" key="7">
    <source>
        <dbReference type="Pfam" id="PF09335"/>
    </source>
</evidence>
<dbReference type="EMBL" id="FOFG01000018">
    <property type="protein sequence ID" value="SER42486.1"/>
    <property type="molecule type" value="Genomic_DNA"/>
</dbReference>
<evidence type="ECO:0000256" key="3">
    <source>
        <dbReference type="ARBA" id="ARBA00022692"/>
    </source>
</evidence>
<feature type="domain" description="VTT" evidence="7">
    <location>
        <begin position="32"/>
        <end position="154"/>
    </location>
</feature>
<keyword evidence="3 6" id="KW-0812">Transmembrane</keyword>
<dbReference type="InterPro" id="IPR032816">
    <property type="entry name" value="VTT_dom"/>
</dbReference>
<evidence type="ECO:0000256" key="1">
    <source>
        <dbReference type="ARBA" id="ARBA00004651"/>
    </source>
</evidence>
<feature type="transmembrane region" description="Helical" evidence="6">
    <location>
        <begin position="141"/>
        <end position="162"/>
    </location>
</feature>